<reference evidence="3" key="1">
    <citation type="submission" date="2021-02" db="EMBL/GenBank/DDBJ databases">
        <authorList>
            <person name="Dougan E. K."/>
            <person name="Rhodes N."/>
            <person name="Thang M."/>
            <person name="Chan C."/>
        </authorList>
    </citation>
    <scope>NUCLEOTIDE SEQUENCE</scope>
</reference>
<evidence type="ECO:0000256" key="1">
    <source>
        <dbReference type="SAM" id="MobiDB-lite"/>
    </source>
</evidence>
<gene>
    <name evidence="3" type="ORF">SPIL2461_LOCUS22045</name>
</gene>
<feature type="transmembrane region" description="Helical" evidence="2">
    <location>
        <begin position="6"/>
        <end position="26"/>
    </location>
</feature>
<dbReference type="AlphaFoldDB" id="A0A812Y092"/>
<accession>A0A812Y092</accession>
<dbReference type="EMBL" id="CAJNIZ010046830">
    <property type="protein sequence ID" value="CAE7757526.1"/>
    <property type="molecule type" value="Genomic_DNA"/>
</dbReference>
<keyword evidence="2" id="KW-0812">Transmembrane</keyword>
<keyword evidence="4" id="KW-1185">Reference proteome</keyword>
<feature type="transmembrane region" description="Helical" evidence="2">
    <location>
        <begin position="145"/>
        <end position="168"/>
    </location>
</feature>
<evidence type="ECO:0000313" key="4">
    <source>
        <dbReference type="Proteomes" id="UP000649617"/>
    </source>
</evidence>
<comment type="caution">
    <text evidence="3">The sequence shown here is derived from an EMBL/GenBank/DDBJ whole genome shotgun (WGS) entry which is preliminary data.</text>
</comment>
<dbReference type="OrthoDB" id="437918at2759"/>
<keyword evidence="2" id="KW-0472">Membrane</keyword>
<organism evidence="3 4">
    <name type="scientific">Symbiodinium pilosum</name>
    <name type="common">Dinoflagellate</name>
    <dbReference type="NCBI Taxonomy" id="2952"/>
    <lineage>
        <taxon>Eukaryota</taxon>
        <taxon>Sar</taxon>
        <taxon>Alveolata</taxon>
        <taxon>Dinophyceae</taxon>
        <taxon>Suessiales</taxon>
        <taxon>Symbiodiniaceae</taxon>
        <taxon>Symbiodinium</taxon>
    </lineage>
</organism>
<feature type="transmembrane region" description="Helical" evidence="2">
    <location>
        <begin position="244"/>
        <end position="260"/>
    </location>
</feature>
<feature type="region of interest" description="Disordered" evidence="1">
    <location>
        <begin position="375"/>
        <end position="398"/>
    </location>
</feature>
<dbReference type="Proteomes" id="UP000649617">
    <property type="component" value="Unassembled WGS sequence"/>
</dbReference>
<evidence type="ECO:0000313" key="3">
    <source>
        <dbReference type="EMBL" id="CAE7757526.1"/>
    </source>
</evidence>
<evidence type="ECO:0000256" key="2">
    <source>
        <dbReference type="SAM" id="Phobius"/>
    </source>
</evidence>
<protein>
    <submittedName>
        <fullName evidence="3">Uncharacterized protein</fullName>
    </submittedName>
</protein>
<proteinExistence type="predicted"/>
<name>A0A812Y092_SYMPI</name>
<keyword evidence="2" id="KW-1133">Transmembrane helix</keyword>
<sequence length="496" mass="54432">MTVFIVFLPGLIHISMSFVMLLLLAVPALQRAGSFSSGTFDARDFSLHMVFPRDYSAFGLATEQMPARRFITISVMLRLGGLLSYLPLFVDADAYGFTTYLSAALSEQGSEQLQLFRDQQAEQVRRLQYKENAQSVDSYRDINSALVQAFGVAYFAFLCISGCGCCFLSQGFCVGNDFSGAAAADLALQERIDDRARILAARMREGDLKPTWKEYVRLHADMLLFAWDFVSDGLALWQFFELELFWLFAFQLVIILTTLWEESRVVRKLGIRAAYRAVAESSSHGWATDNLMAIMMQEKLIQAPPSSILFEFASLHLPESAGRHLLGIDFMFLFSRFKMFTSSFSSAWAAYVLMHLDLDRHIVVAVEGLGLPSARGGEKSSGMPVQPSQAHGPGHKPPAQLVGPAVLMDPPAFPPRKITPRHVAPAPAFPPEIAPCPATPPQSAPCLQGGGLKHMPAQESPVQDPAASSCIHKSKAFHASQPPIQVGAPRGAADQE</sequence>
<feature type="compositionally biased region" description="Pro residues" evidence="1">
    <location>
        <begin position="433"/>
        <end position="443"/>
    </location>
</feature>
<feature type="region of interest" description="Disordered" evidence="1">
    <location>
        <begin position="433"/>
        <end position="496"/>
    </location>
</feature>